<dbReference type="CDD" id="cd00483">
    <property type="entry name" value="HPPK"/>
    <property type="match status" value="1"/>
</dbReference>
<accession>A0A1J5R2A4</accession>
<dbReference type="GO" id="GO:0046656">
    <property type="term" value="P:folic acid biosynthetic process"/>
    <property type="evidence" value="ECO:0007669"/>
    <property type="project" value="UniProtKB-KW"/>
</dbReference>
<keyword evidence="6" id="KW-0067">ATP-binding</keyword>
<dbReference type="AlphaFoldDB" id="A0A1J5R2A4"/>
<proteinExistence type="predicted"/>
<evidence type="ECO:0000256" key="6">
    <source>
        <dbReference type="ARBA" id="ARBA00022840"/>
    </source>
</evidence>
<dbReference type="EC" id="2.7.6.3" evidence="2"/>
<comment type="pathway">
    <text evidence="1">Cofactor biosynthesis; tetrahydrofolate biosynthesis; 2-amino-4-hydroxy-6-hydroxymethyl-7,8-dihydropteridine diphosphate from 7,8-dihydroneopterin triphosphate: step 4/4.</text>
</comment>
<organism evidence="9">
    <name type="scientific">mine drainage metagenome</name>
    <dbReference type="NCBI Taxonomy" id="410659"/>
    <lineage>
        <taxon>unclassified sequences</taxon>
        <taxon>metagenomes</taxon>
        <taxon>ecological metagenomes</taxon>
    </lineage>
</organism>
<dbReference type="Gene3D" id="3.30.70.560">
    <property type="entry name" value="7,8-Dihydro-6-hydroxymethylpterin-pyrophosphokinase HPPK"/>
    <property type="match status" value="1"/>
</dbReference>
<evidence type="ECO:0000256" key="2">
    <source>
        <dbReference type="ARBA" id="ARBA00013253"/>
    </source>
</evidence>
<keyword evidence="7" id="KW-0289">Folate biosynthesis</keyword>
<gene>
    <name evidence="9" type="primary">folK_8</name>
    <name evidence="9" type="ORF">GALL_320570</name>
</gene>
<evidence type="ECO:0000256" key="1">
    <source>
        <dbReference type="ARBA" id="ARBA00005051"/>
    </source>
</evidence>
<dbReference type="Pfam" id="PF01288">
    <property type="entry name" value="HPPK"/>
    <property type="match status" value="1"/>
</dbReference>
<name>A0A1J5R2A4_9ZZZZ</name>
<keyword evidence="3 9" id="KW-0808">Transferase</keyword>
<evidence type="ECO:0000256" key="3">
    <source>
        <dbReference type="ARBA" id="ARBA00022679"/>
    </source>
</evidence>
<dbReference type="GO" id="GO:0005524">
    <property type="term" value="F:ATP binding"/>
    <property type="evidence" value="ECO:0007669"/>
    <property type="project" value="UniProtKB-KW"/>
</dbReference>
<evidence type="ECO:0000259" key="8">
    <source>
        <dbReference type="Pfam" id="PF01288"/>
    </source>
</evidence>
<dbReference type="PANTHER" id="PTHR43071">
    <property type="entry name" value="2-AMINO-4-HYDROXY-6-HYDROXYMETHYLDIHYDROPTERIDINE PYROPHOSPHOKINASE"/>
    <property type="match status" value="1"/>
</dbReference>
<feature type="domain" description="7,8-dihydro-6-hydroxymethylpterin-pyrophosphokinase" evidence="8">
    <location>
        <begin position="6"/>
        <end position="134"/>
    </location>
</feature>
<dbReference type="SUPFAM" id="SSF55083">
    <property type="entry name" value="6-hydroxymethyl-7,8-dihydropterin pyrophosphokinase, HPPK"/>
    <property type="match status" value="1"/>
</dbReference>
<dbReference type="EMBL" id="MLJW01000501">
    <property type="protein sequence ID" value="OIQ86076.1"/>
    <property type="molecule type" value="Genomic_DNA"/>
</dbReference>
<dbReference type="PANTHER" id="PTHR43071:SF1">
    <property type="entry name" value="2-AMINO-4-HYDROXY-6-HYDROXYMETHYLDIHYDROPTERIDINE PYROPHOSPHOKINASE"/>
    <property type="match status" value="1"/>
</dbReference>
<dbReference type="GO" id="GO:0003848">
    <property type="term" value="F:2-amino-4-hydroxy-6-hydroxymethyldihydropteridine diphosphokinase activity"/>
    <property type="evidence" value="ECO:0007669"/>
    <property type="project" value="UniProtKB-EC"/>
</dbReference>
<sequence>MPHRAFIALGSNLQEPATQVAQALSEISDLPATTLVRTSSLYRTAPLGCDDQPDFINAVAEIATDMPPMDLLQALLDLETRHGRQRPFPNAPRVLDLDLLLYDDLTMETPDLTLPHPRMHQRGFVLLPLTEIAPRLEIPGLGIVRDLASRCPDQGVVLA</sequence>
<protein>
    <recommendedName>
        <fullName evidence="2">2-amino-4-hydroxy-6-hydroxymethyldihydropteridine diphosphokinase</fullName>
        <ecNumber evidence="2">2.7.6.3</ecNumber>
    </recommendedName>
</protein>
<evidence type="ECO:0000256" key="4">
    <source>
        <dbReference type="ARBA" id="ARBA00022741"/>
    </source>
</evidence>
<comment type="caution">
    <text evidence="9">The sequence shown here is derived from an EMBL/GenBank/DDBJ whole genome shotgun (WGS) entry which is preliminary data.</text>
</comment>
<reference evidence="9" key="1">
    <citation type="submission" date="2016-10" db="EMBL/GenBank/DDBJ databases">
        <title>Sequence of Gallionella enrichment culture.</title>
        <authorList>
            <person name="Poehlein A."/>
            <person name="Muehling M."/>
            <person name="Daniel R."/>
        </authorList>
    </citation>
    <scope>NUCLEOTIDE SEQUENCE</scope>
</reference>
<evidence type="ECO:0000313" key="9">
    <source>
        <dbReference type="EMBL" id="OIQ86076.1"/>
    </source>
</evidence>
<dbReference type="UniPathway" id="UPA00077">
    <property type="reaction ID" value="UER00155"/>
</dbReference>
<keyword evidence="4" id="KW-0547">Nucleotide-binding</keyword>
<keyword evidence="5 9" id="KW-0418">Kinase</keyword>
<dbReference type="InterPro" id="IPR035907">
    <property type="entry name" value="Hppk_sf"/>
</dbReference>
<dbReference type="NCBIfam" id="TIGR01498">
    <property type="entry name" value="folK"/>
    <property type="match status" value="1"/>
</dbReference>
<evidence type="ECO:0000256" key="5">
    <source>
        <dbReference type="ARBA" id="ARBA00022777"/>
    </source>
</evidence>
<dbReference type="GO" id="GO:0046654">
    <property type="term" value="P:tetrahydrofolate biosynthetic process"/>
    <property type="evidence" value="ECO:0007669"/>
    <property type="project" value="UniProtKB-UniPathway"/>
</dbReference>
<dbReference type="GO" id="GO:0016301">
    <property type="term" value="F:kinase activity"/>
    <property type="evidence" value="ECO:0007669"/>
    <property type="project" value="UniProtKB-KW"/>
</dbReference>
<evidence type="ECO:0000256" key="7">
    <source>
        <dbReference type="ARBA" id="ARBA00022909"/>
    </source>
</evidence>
<dbReference type="InterPro" id="IPR000550">
    <property type="entry name" value="Hppk"/>
</dbReference>